<evidence type="ECO:0000256" key="2">
    <source>
        <dbReference type="ARBA" id="ARBA00022676"/>
    </source>
</evidence>
<keyword evidence="3 7" id="KW-0808">Transferase</keyword>
<feature type="domain" description="NodB homology" evidence="6">
    <location>
        <begin position="107"/>
        <end position="294"/>
    </location>
</feature>
<dbReference type="EC" id="2.4.-.-" evidence="7"/>
<accession>A0ABV3BRV0</accession>
<feature type="transmembrane region" description="Helical" evidence="5">
    <location>
        <begin position="334"/>
        <end position="358"/>
    </location>
</feature>
<dbReference type="PANTHER" id="PTHR43630:SF1">
    <property type="entry name" value="POLY-BETA-1,6-N-ACETYL-D-GLUCOSAMINE SYNTHASE"/>
    <property type="match status" value="1"/>
</dbReference>
<dbReference type="Gene3D" id="3.20.20.370">
    <property type="entry name" value="Glycoside hydrolase/deacetylase"/>
    <property type="match status" value="1"/>
</dbReference>
<evidence type="ECO:0000256" key="1">
    <source>
        <dbReference type="ARBA" id="ARBA00006739"/>
    </source>
</evidence>
<feature type="region of interest" description="Disordered" evidence="4">
    <location>
        <begin position="1"/>
        <end position="38"/>
    </location>
</feature>
<dbReference type="SUPFAM" id="SSF88713">
    <property type="entry name" value="Glycoside hydrolase/deacetylase"/>
    <property type="match status" value="1"/>
</dbReference>
<feature type="transmembrane region" description="Helical" evidence="5">
    <location>
        <begin position="655"/>
        <end position="675"/>
    </location>
</feature>
<dbReference type="Proteomes" id="UP001551176">
    <property type="component" value="Unassembled WGS sequence"/>
</dbReference>
<feature type="transmembrane region" description="Helical" evidence="5">
    <location>
        <begin position="623"/>
        <end position="649"/>
    </location>
</feature>
<evidence type="ECO:0000259" key="6">
    <source>
        <dbReference type="PROSITE" id="PS51677"/>
    </source>
</evidence>
<keyword evidence="2 7" id="KW-0328">Glycosyltransferase</keyword>
<dbReference type="Pfam" id="PF13641">
    <property type="entry name" value="Glyco_tranf_2_3"/>
    <property type="match status" value="1"/>
</dbReference>
<reference evidence="7 8" key="1">
    <citation type="submission" date="2024-06" db="EMBL/GenBank/DDBJ databases">
        <title>The Natural Products Discovery Center: Release of the First 8490 Sequenced Strains for Exploring Actinobacteria Biosynthetic Diversity.</title>
        <authorList>
            <person name="Kalkreuter E."/>
            <person name="Kautsar S.A."/>
            <person name="Yang D."/>
            <person name="Bader C.D."/>
            <person name="Teijaro C.N."/>
            <person name="Fluegel L."/>
            <person name="Davis C.M."/>
            <person name="Simpson J.R."/>
            <person name="Lauterbach L."/>
            <person name="Steele A.D."/>
            <person name="Gui C."/>
            <person name="Meng S."/>
            <person name="Li G."/>
            <person name="Viehrig K."/>
            <person name="Ye F."/>
            <person name="Su P."/>
            <person name="Kiefer A.F."/>
            <person name="Nichols A."/>
            <person name="Cepeda A.J."/>
            <person name="Yan W."/>
            <person name="Fan B."/>
            <person name="Jiang Y."/>
            <person name="Adhikari A."/>
            <person name="Zheng C.-J."/>
            <person name="Schuster L."/>
            <person name="Cowan T.M."/>
            <person name="Smanski M.J."/>
            <person name="Chevrette M.G."/>
            <person name="De Carvalho L.P.S."/>
            <person name="Shen B."/>
        </authorList>
    </citation>
    <scope>NUCLEOTIDE SEQUENCE [LARGE SCALE GENOMIC DNA]</scope>
    <source>
        <strain evidence="7 8">NPDC046838</strain>
    </source>
</reference>
<keyword evidence="5" id="KW-1133">Transmembrane helix</keyword>
<feature type="compositionally biased region" description="Basic residues" evidence="4">
    <location>
        <begin position="19"/>
        <end position="38"/>
    </location>
</feature>
<keyword evidence="8" id="KW-1185">Reference proteome</keyword>
<dbReference type="SUPFAM" id="SSF53448">
    <property type="entry name" value="Nucleotide-diphospho-sugar transferases"/>
    <property type="match status" value="1"/>
</dbReference>
<keyword evidence="5" id="KW-0812">Transmembrane</keyword>
<dbReference type="InterPro" id="IPR011330">
    <property type="entry name" value="Glyco_hydro/deAcase_b/a-brl"/>
</dbReference>
<dbReference type="GO" id="GO:0016757">
    <property type="term" value="F:glycosyltransferase activity"/>
    <property type="evidence" value="ECO:0007669"/>
    <property type="project" value="UniProtKB-KW"/>
</dbReference>
<organism evidence="7 8">
    <name type="scientific">Streptomyces atriruber</name>
    <dbReference type="NCBI Taxonomy" id="545121"/>
    <lineage>
        <taxon>Bacteria</taxon>
        <taxon>Bacillati</taxon>
        <taxon>Actinomycetota</taxon>
        <taxon>Actinomycetes</taxon>
        <taxon>Kitasatosporales</taxon>
        <taxon>Streptomycetaceae</taxon>
        <taxon>Streptomyces</taxon>
    </lineage>
</organism>
<keyword evidence="5" id="KW-0472">Membrane</keyword>
<dbReference type="InterPro" id="IPR002509">
    <property type="entry name" value="NODB_dom"/>
</dbReference>
<sequence>MNTRTARGRSDRPGNSHAQNRRGRRRTKPPTSPRRRRLPMRYLLPSLLLVALLAMLMLRGYVHSEILADHRVRPPAPTDHVPRKILDGGPVIDTRNGRETTLSVPDHRVVLTFDDGPDPEWTPKILDVLKEHDAHGVFFVTGTMASRHPDLVRRMVDEGHEVGLHTFNHPDLSYQSASRIDWELSQNQLALAGAAGIRTSIFRPPYSSFADAMDDKSYPVTKYIGSRGYLTVVNNTDSEDWKRPGVDEIIRRATPKGGKGAIVLMHDSGGDRSQTVAALDRFLPELQQRGYAFGNLTEALNAPSAHTAVTGVELWKGEAWVFLVGASEHITDGLVVALAVIGVLVFVRFGLMLLLSAVHARRVRRRDFRWGLPITEPVSVLVPAYNEAKCIEATVRSLMASDHPIEVVVIDDGSSDGTARIVEGLCLPNVRVVRQQNAGKPAALNRGMANARFDLVVMMDGDTVFEASTVRELVQPFGDHRVGAVAGNAKVGNRDSLIGAWQHIEYVMGFNLDRRMYDVLRCMPTIPGAVGAFRRSALERVGGMSDDTLAEDTDITMALHRDGWRVVYAERARAWTEAPESVQQLWSQRYRWSYGTMQAIWKHRRAVVESGPSGRFGRIGLPLVSLFMVLAPLLAPLIDVFLLYGLVFGPTERTVAAWLGVLAVQAVCAAYAFRLDRERMTHLISLPLQQILYRQLMYVVLLQSWITALTGGRLRWQKLRRTGVVGAPGAIPLQRTDSHDRRPVA</sequence>
<dbReference type="PANTHER" id="PTHR43630">
    <property type="entry name" value="POLY-BETA-1,6-N-ACETYL-D-GLUCOSAMINE SYNTHASE"/>
    <property type="match status" value="1"/>
</dbReference>
<dbReference type="CDD" id="cd10962">
    <property type="entry name" value="CE4_GT2-like"/>
    <property type="match status" value="1"/>
</dbReference>
<dbReference type="Pfam" id="PF01522">
    <property type="entry name" value="Polysacc_deac_1"/>
    <property type="match status" value="1"/>
</dbReference>
<dbReference type="InterPro" id="IPR029044">
    <property type="entry name" value="Nucleotide-diphossugar_trans"/>
</dbReference>
<comment type="caution">
    <text evidence="7">The sequence shown here is derived from an EMBL/GenBank/DDBJ whole genome shotgun (WGS) entry which is preliminary data.</text>
</comment>
<dbReference type="PROSITE" id="PS51677">
    <property type="entry name" value="NODB"/>
    <property type="match status" value="1"/>
</dbReference>
<proteinExistence type="inferred from homology"/>
<evidence type="ECO:0000313" key="8">
    <source>
        <dbReference type="Proteomes" id="UP001551176"/>
    </source>
</evidence>
<comment type="similarity">
    <text evidence="1">Belongs to the glycosyltransferase 2 family.</text>
</comment>
<protein>
    <submittedName>
        <fullName evidence="7">Glycosyltransferase</fullName>
        <ecNumber evidence="7">2.4.-.-</ecNumber>
    </submittedName>
</protein>
<dbReference type="EMBL" id="JBEYXV010000012">
    <property type="protein sequence ID" value="MEU6823737.1"/>
    <property type="molecule type" value="Genomic_DNA"/>
</dbReference>
<evidence type="ECO:0000256" key="4">
    <source>
        <dbReference type="SAM" id="MobiDB-lite"/>
    </source>
</evidence>
<name>A0ABV3BRV0_9ACTN</name>
<evidence type="ECO:0000256" key="5">
    <source>
        <dbReference type="SAM" id="Phobius"/>
    </source>
</evidence>
<evidence type="ECO:0000313" key="7">
    <source>
        <dbReference type="EMBL" id="MEU6823737.1"/>
    </source>
</evidence>
<gene>
    <name evidence="7" type="ORF">ABZ921_24145</name>
</gene>
<dbReference type="CDD" id="cd06423">
    <property type="entry name" value="CESA_like"/>
    <property type="match status" value="1"/>
</dbReference>
<evidence type="ECO:0000256" key="3">
    <source>
        <dbReference type="ARBA" id="ARBA00022679"/>
    </source>
</evidence>
<dbReference type="Gene3D" id="3.90.550.10">
    <property type="entry name" value="Spore Coat Polysaccharide Biosynthesis Protein SpsA, Chain A"/>
    <property type="match status" value="1"/>
</dbReference>